<protein>
    <submittedName>
        <fullName evidence="2">Uncharacterized protein</fullName>
    </submittedName>
</protein>
<keyword evidence="1" id="KW-0175">Coiled coil</keyword>
<organism evidence="2">
    <name type="scientific">marine sediment metagenome</name>
    <dbReference type="NCBI Taxonomy" id="412755"/>
    <lineage>
        <taxon>unclassified sequences</taxon>
        <taxon>metagenomes</taxon>
        <taxon>ecological metagenomes</taxon>
    </lineage>
</organism>
<evidence type="ECO:0000313" key="2">
    <source>
        <dbReference type="EMBL" id="GAI01063.1"/>
    </source>
</evidence>
<reference evidence="2" key="1">
    <citation type="journal article" date="2014" name="Front. Microbiol.">
        <title>High frequency of phylogenetically diverse reductive dehalogenase-homologous genes in deep subseafloor sedimentary metagenomes.</title>
        <authorList>
            <person name="Kawai M."/>
            <person name="Futagami T."/>
            <person name="Toyoda A."/>
            <person name="Takaki Y."/>
            <person name="Nishi S."/>
            <person name="Hori S."/>
            <person name="Arai W."/>
            <person name="Tsubouchi T."/>
            <person name="Morono Y."/>
            <person name="Uchiyama I."/>
            <person name="Ito T."/>
            <person name="Fujiyama A."/>
            <person name="Inagaki F."/>
            <person name="Takami H."/>
        </authorList>
    </citation>
    <scope>NUCLEOTIDE SEQUENCE</scope>
    <source>
        <strain evidence="2">Expedition CK06-06</strain>
    </source>
</reference>
<dbReference type="EMBL" id="BARU01046314">
    <property type="protein sequence ID" value="GAI01063.1"/>
    <property type="molecule type" value="Genomic_DNA"/>
</dbReference>
<proteinExistence type="predicted"/>
<accession>X1K3F5</accession>
<comment type="caution">
    <text evidence="2">The sequence shown here is derived from an EMBL/GenBank/DDBJ whole genome shotgun (WGS) entry which is preliminary data.</text>
</comment>
<sequence length="130" mass="15628">TTRELVKQFVTTDLATASQKWREWEELEEKRDEKKEQNPEKEKEYREYRRDIAIKCLQGSLEFINRTLPITGKDFWEDPKNRELLIMLKNNLAYSLATRGKIQDAQDARKYAKEVEQETRSQSVPNYHYL</sequence>
<gene>
    <name evidence="2" type="ORF">S03H2_69923</name>
</gene>
<dbReference type="AlphaFoldDB" id="X1K3F5"/>
<feature type="coiled-coil region" evidence="1">
    <location>
        <begin position="24"/>
        <end position="51"/>
    </location>
</feature>
<feature type="non-terminal residue" evidence="2">
    <location>
        <position position="130"/>
    </location>
</feature>
<name>X1K3F5_9ZZZZ</name>
<evidence type="ECO:0000256" key="1">
    <source>
        <dbReference type="SAM" id="Coils"/>
    </source>
</evidence>
<feature type="non-terminal residue" evidence="2">
    <location>
        <position position="1"/>
    </location>
</feature>